<keyword evidence="10" id="KW-1185">Reference proteome</keyword>
<evidence type="ECO:0000256" key="4">
    <source>
        <dbReference type="ARBA" id="ARBA00022989"/>
    </source>
</evidence>
<dbReference type="EMBL" id="RKRA01000001">
    <property type="protein sequence ID" value="RPF26729.1"/>
    <property type="molecule type" value="Genomic_DNA"/>
</dbReference>
<keyword evidence="3 7" id="KW-0812">Transmembrane</keyword>
<feature type="transmembrane region" description="Helical" evidence="7">
    <location>
        <begin position="261"/>
        <end position="280"/>
    </location>
</feature>
<evidence type="ECO:0000259" key="8">
    <source>
        <dbReference type="Pfam" id="PF00892"/>
    </source>
</evidence>
<name>A0A3N4Z072_9MICO</name>
<evidence type="ECO:0000256" key="7">
    <source>
        <dbReference type="SAM" id="Phobius"/>
    </source>
</evidence>
<feature type="transmembrane region" description="Helical" evidence="7">
    <location>
        <begin position="136"/>
        <end position="156"/>
    </location>
</feature>
<organism evidence="9 10">
    <name type="scientific">Georgenia muralis</name>
    <dbReference type="NCBI Taxonomy" id="154117"/>
    <lineage>
        <taxon>Bacteria</taxon>
        <taxon>Bacillati</taxon>
        <taxon>Actinomycetota</taxon>
        <taxon>Actinomycetes</taxon>
        <taxon>Micrococcales</taxon>
        <taxon>Bogoriellaceae</taxon>
        <taxon>Georgenia</taxon>
    </lineage>
</organism>
<comment type="caution">
    <text evidence="9">The sequence shown here is derived from an EMBL/GenBank/DDBJ whole genome shotgun (WGS) entry which is preliminary data.</text>
</comment>
<evidence type="ECO:0000256" key="1">
    <source>
        <dbReference type="ARBA" id="ARBA00004141"/>
    </source>
</evidence>
<dbReference type="PANTHER" id="PTHR32322:SF2">
    <property type="entry name" value="EAMA DOMAIN-CONTAINING PROTEIN"/>
    <property type="match status" value="1"/>
</dbReference>
<dbReference type="InterPro" id="IPR037185">
    <property type="entry name" value="EmrE-like"/>
</dbReference>
<sequence>MGPGQGRPRGTDAATGVWLALVSAAAFGTSGSLAKSLLEAGWSPAAAVTARIGVAALVLAPAALVSLRGRWHLLRGNARLVTTYGLVAVAGCQLMYFNAVATLSVGVALLLEYLGPVLVVVWLWLRHGRRPRRWTLAGIALAVAGLVLVLDVTAGVRVDVGGALWAFGAAVGLAAFFVLSADDSTGLPPLVMATGGLVVATLTLVVAGLVGVVPVEYSTADVVLAGRAVPWFVPVALLSLVAAALAYASGIGAARRLGSKVASFVGLTEVVFAVLIAWLVLGELPVPVQLAGGVLIVAGVLAVRHDEAAPVLAASANGHRERVGVPAPEGTGPTRPSASGAAGGPDPVPTAHG</sequence>
<comment type="subcellular location">
    <subcellularLocation>
        <location evidence="1">Membrane</location>
        <topology evidence="1">Multi-pass membrane protein</topology>
    </subcellularLocation>
</comment>
<feature type="transmembrane region" description="Helical" evidence="7">
    <location>
        <begin position="286"/>
        <end position="303"/>
    </location>
</feature>
<dbReference type="InterPro" id="IPR050638">
    <property type="entry name" value="AA-Vitamin_Transporters"/>
</dbReference>
<dbReference type="Pfam" id="PF00892">
    <property type="entry name" value="EamA"/>
    <property type="match status" value="2"/>
</dbReference>
<keyword evidence="5 7" id="KW-0472">Membrane</keyword>
<evidence type="ECO:0000256" key="3">
    <source>
        <dbReference type="ARBA" id="ARBA00022692"/>
    </source>
</evidence>
<evidence type="ECO:0000313" key="9">
    <source>
        <dbReference type="EMBL" id="RPF26729.1"/>
    </source>
</evidence>
<dbReference type="OrthoDB" id="154915at2"/>
<reference evidence="9 10" key="1">
    <citation type="submission" date="2018-11" db="EMBL/GenBank/DDBJ databases">
        <title>Sequencing the genomes of 1000 actinobacteria strains.</title>
        <authorList>
            <person name="Klenk H.-P."/>
        </authorList>
    </citation>
    <scope>NUCLEOTIDE SEQUENCE [LARGE SCALE GENOMIC DNA]</scope>
    <source>
        <strain evidence="9 10">DSM 14418</strain>
    </source>
</reference>
<proteinExistence type="inferred from homology"/>
<protein>
    <submittedName>
        <fullName evidence="9">Threonine/homoserine efflux transporter RhtA</fullName>
    </submittedName>
</protein>
<evidence type="ECO:0000256" key="6">
    <source>
        <dbReference type="SAM" id="MobiDB-lite"/>
    </source>
</evidence>
<comment type="similarity">
    <text evidence="2">Belongs to the EamA transporter family.</text>
</comment>
<feature type="transmembrane region" description="Helical" evidence="7">
    <location>
        <begin position="103"/>
        <end position="124"/>
    </location>
</feature>
<feature type="region of interest" description="Disordered" evidence="6">
    <location>
        <begin position="322"/>
        <end position="353"/>
    </location>
</feature>
<feature type="transmembrane region" description="Helical" evidence="7">
    <location>
        <begin position="77"/>
        <end position="97"/>
    </location>
</feature>
<feature type="domain" description="EamA" evidence="8">
    <location>
        <begin position="162"/>
        <end position="303"/>
    </location>
</feature>
<gene>
    <name evidence="9" type="ORF">EDD32_1179</name>
</gene>
<feature type="transmembrane region" description="Helical" evidence="7">
    <location>
        <begin position="191"/>
        <end position="211"/>
    </location>
</feature>
<dbReference type="AlphaFoldDB" id="A0A3N4Z072"/>
<dbReference type="RefSeq" id="WP_123915732.1">
    <property type="nucleotide sequence ID" value="NZ_RKRA01000001.1"/>
</dbReference>
<dbReference type="Proteomes" id="UP000280726">
    <property type="component" value="Unassembled WGS sequence"/>
</dbReference>
<evidence type="ECO:0000256" key="2">
    <source>
        <dbReference type="ARBA" id="ARBA00007362"/>
    </source>
</evidence>
<feature type="domain" description="EamA" evidence="8">
    <location>
        <begin position="15"/>
        <end position="150"/>
    </location>
</feature>
<accession>A0A3N4Z072</accession>
<feature type="transmembrane region" description="Helical" evidence="7">
    <location>
        <begin position="231"/>
        <end position="249"/>
    </location>
</feature>
<evidence type="ECO:0000313" key="10">
    <source>
        <dbReference type="Proteomes" id="UP000280726"/>
    </source>
</evidence>
<dbReference type="SUPFAM" id="SSF103481">
    <property type="entry name" value="Multidrug resistance efflux transporter EmrE"/>
    <property type="match status" value="2"/>
</dbReference>
<dbReference type="GO" id="GO:0016020">
    <property type="term" value="C:membrane"/>
    <property type="evidence" value="ECO:0007669"/>
    <property type="project" value="UniProtKB-SubCell"/>
</dbReference>
<keyword evidence="4 7" id="KW-1133">Transmembrane helix</keyword>
<dbReference type="InterPro" id="IPR000620">
    <property type="entry name" value="EamA_dom"/>
</dbReference>
<dbReference type="PANTHER" id="PTHR32322">
    <property type="entry name" value="INNER MEMBRANE TRANSPORTER"/>
    <property type="match status" value="1"/>
</dbReference>
<evidence type="ECO:0000256" key="5">
    <source>
        <dbReference type="ARBA" id="ARBA00023136"/>
    </source>
</evidence>
<feature type="transmembrane region" description="Helical" evidence="7">
    <location>
        <begin position="44"/>
        <end position="65"/>
    </location>
</feature>
<feature type="transmembrane region" description="Helical" evidence="7">
    <location>
        <begin position="162"/>
        <end position="179"/>
    </location>
</feature>